<accession>A0ABQ2N168</accession>
<sequence length="207" mass="22227">MIAGARSVPGMQTSSAKPTLTKWTMEQLARRGIVTPEAVDPQPWRNGLGTTRVIHESLAWRLSLAEIRGTLSFSLFPGMERILVLVSDAPLTLTIDGELRRLTRGRMVRFPGEAAVLPTPASSGATVLNLMTARSIAEPIASPLCIGDGLEVPPSETRIVGILAGELRWNDIPLPVGTVLLPSTRHRTLAGEGEAIELRVQPVSEAD</sequence>
<evidence type="ECO:0000313" key="1">
    <source>
        <dbReference type="EMBL" id="GGO64740.1"/>
    </source>
</evidence>
<reference evidence="2" key="1">
    <citation type="journal article" date="2019" name="Int. J. Syst. Evol. Microbiol.">
        <title>The Global Catalogue of Microorganisms (GCM) 10K type strain sequencing project: providing services to taxonomists for standard genome sequencing and annotation.</title>
        <authorList>
            <consortium name="The Broad Institute Genomics Platform"/>
            <consortium name="The Broad Institute Genome Sequencing Center for Infectious Disease"/>
            <person name="Wu L."/>
            <person name="Ma J."/>
        </authorList>
    </citation>
    <scope>NUCLEOTIDE SEQUENCE [LARGE SCALE GENOMIC DNA]</scope>
    <source>
        <strain evidence="2">CGMCC 4.7181</strain>
    </source>
</reference>
<dbReference type="InterPro" id="IPR011051">
    <property type="entry name" value="RmlC_Cupin_sf"/>
</dbReference>
<dbReference type="Gene3D" id="2.60.120.10">
    <property type="entry name" value="Jelly Rolls"/>
    <property type="match status" value="1"/>
</dbReference>
<dbReference type="Proteomes" id="UP000638043">
    <property type="component" value="Unassembled WGS sequence"/>
</dbReference>
<organism evidence="1 2">
    <name type="scientific">Microbacterium nanhaiense</name>
    <dbReference type="NCBI Taxonomy" id="1301026"/>
    <lineage>
        <taxon>Bacteria</taxon>
        <taxon>Bacillati</taxon>
        <taxon>Actinomycetota</taxon>
        <taxon>Actinomycetes</taxon>
        <taxon>Micrococcales</taxon>
        <taxon>Microbacteriaceae</taxon>
        <taxon>Microbacterium</taxon>
    </lineage>
</organism>
<keyword evidence="2" id="KW-1185">Reference proteome</keyword>
<evidence type="ECO:0008006" key="3">
    <source>
        <dbReference type="Google" id="ProtNLM"/>
    </source>
</evidence>
<evidence type="ECO:0000313" key="2">
    <source>
        <dbReference type="Proteomes" id="UP000638043"/>
    </source>
</evidence>
<dbReference type="PANTHER" id="PTHR37943:SF1">
    <property type="entry name" value="PROTEIN VES"/>
    <property type="match status" value="1"/>
</dbReference>
<dbReference type="SUPFAM" id="SSF51182">
    <property type="entry name" value="RmlC-like cupins"/>
    <property type="match status" value="1"/>
</dbReference>
<proteinExistence type="predicted"/>
<dbReference type="Pfam" id="PF05962">
    <property type="entry name" value="HutD"/>
    <property type="match status" value="1"/>
</dbReference>
<dbReference type="InterPro" id="IPR014710">
    <property type="entry name" value="RmlC-like_jellyroll"/>
</dbReference>
<comment type="caution">
    <text evidence="1">The sequence shown here is derived from an EMBL/GenBank/DDBJ whole genome shotgun (WGS) entry which is preliminary data.</text>
</comment>
<name>A0ABQ2N168_9MICO</name>
<dbReference type="EMBL" id="BMMQ01000006">
    <property type="protein sequence ID" value="GGO64740.1"/>
    <property type="molecule type" value="Genomic_DNA"/>
</dbReference>
<dbReference type="InterPro" id="IPR010282">
    <property type="entry name" value="Uncharacterised_HutD/Ves"/>
</dbReference>
<dbReference type="PANTHER" id="PTHR37943">
    <property type="entry name" value="PROTEIN VES"/>
    <property type="match status" value="1"/>
</dbReference>
<gene>
    <name evidence="1" type="ORF">GCM10010910_20300</name>
</gene>
<protein>
    <recommendedName>
        <fullName evidence="3">HutD family protein</fullName>
    </recommendedName>
</protein>